<keyword evidence="3" id="KW-1185">Reference proteome</keyword>
<evidence type="ECO:0000313" key="2">
    <source>
        <dbReference type="EMBL" id="PVV00656.1"/>
    </source>
</evidence>
<feature type="compositionally biased region" description="Low complexity" evidence="1">
    <location>
        <begin position="25"/>
        <end position="36"/>
    </location>
</feature>
<protein>
    <submittedName>
        <fullName evidence="2">Uncharacterized protein</fullName>
    </submittedName>
</protein>
<name>A0A2T9Z7T3_9FUNG</name>
<comment type="caution">
    <text evidence="2">The sequence shown here is derived from an EMBL/GenBank/DDBJ whole genome shotgun (WGS) entry which is preliminary data.</text>
</comment>
<reference evidence="2 3" key="1">
    <citation type="journal article" date="2018" name="MBio">
        <title>Comparative Genomics Reveals the Core Gene Toolbox for the Fungus-Insect Symbiosis.</title>
        <authorList>
            <person name="Wang Y."/>
            <person name="Stata M."/>
            <person name="Wang W."/>
            <person name="Stajich J.E."/>
            <person name="White M.M."/>
            <person name="Moncalvo J.M."/>
        </authorList>
    </citation>
    <scope>NUCLEOTIDE SEQUENCE [LARGE SCALE GENOMIC DNA]</scope>
    <source>
        <strain evidence="2 3">SC-DP-2</strain>
    </source>
</reference>
<dbReference type="EMBL" id="MBFS01001762">
    <property type="protein sequence ID" value="PVV00656.1"/>
    <property type="molecule type" value="Genomic_DNA"/>
</dbReference>
<organism evidence="2 3">
    <name type="scientific">Smittium megazygosporum</name>
    <dbReference type="NCBI Taxonomy" id="133381"/>
    <lineage>
        <taxon>Eukaryota</taxon>
        <taxon>Fungi</taxon>
        <taxon>Fungi incertae sedis</taxon>
        <taxon>Zoopagomycota</taxon>
        <taxon>Kickxellomycotina</taxon>
        <taxon>Harpellomycetes</taxon>
        <taxon>Harpellales</taxon>
        <taxon>Legeriomycetaceae</taxon>
        <taxon>Smittium</taxon>
    </lineage>
</organism>
<feature type="non-terminal residue" evidence="2">
    <location>
        <position position="89"/>
    </location>
</feature>
<feature type="non-terminal residue" evidence="2">
    <location>
        <position position="1"/>
    </location>
</feature>
<dbReference type="Proteomes" id="UP000245609">
    <property type="component" value="Unassembled WGS sequence"/>
</dbReference>
<sequence>RVFSTSIESPQINFDNLLQDTAELSPNSTDTPTDTTFPLNESSESNDTTDTNYTHIDTDLPTDLSVDNDLKSEFNLDQYLSTIESQKLV</sequence>
<gene>
    <name evidence="2" type="ORF">BB560_004951</name>
</gene>
<evidence type="ECO:0000256" key="1">
    <source>
        <dbReference type="SAM" id="MobiDB-lite"/>
    </source>
</evidence>
<feature type="compositionally biased region" description="Polar residues" evidence="1">
    <location>
        <begin position="37"/>
        <end position="55"/>
    </location>
</feature>
<evidence type="ECO:0000313" key="3">
    <source>
        <dbReference type="Proteomes" id="UP000245609"/>
    </source>
</evidence>
<feature type="region of interest" description="Disordered" evidence="1">
    <location>
        <begin position="20"/>
        <end position="59"/>
    </location>
</feature>
<accession>A0A2T9Z7T3</accession>
<proteinExistence type="predicted"/>
<dbReference type="AlphaFoldDB" id="A0A2T9Z7T3"/>